<dbReference type="EMBL" id="KI545851">
    <property type="protein sequence ID" value="EST09956.1"/>
    <property type="molecule type" value="Genomic_DNA"/>
</dbReference>
<sequence length="117" mass="13128">MGEDINDKQAAHDWQSKKTQYRNLDGLAVKELEKAVGPSEGGHGLDGPWKAFRIRGPMEFHLVGVLLEFSRCLAQRAISIFAISTWDTDYICVKEDNFANACQALKDDGWNVLDKTD</sequence>
<dbReference type="PANTHER" id="PTHR31131">
    <property type="entry name" value="CHROMOSOME 1, WHOLE GENOME SHOTGUN SEQUENCE"/>
    <property type="match status" value="1"/>
</dbReference>
<dbReference type="HOGENOM" id="CLU_2085803_0_0_1"/>
<dbReference type="SUPFAM" id="SSF55021">
    <property type="entry name" value="ACT-like"/>
    <property type="match status" value="1"/>
</dbReference>
<dbReference type="AlphaFoldDB" id="V5EH96"/>
<keyword evidence="3" id="KW-1185">Reference proteome</keyword>
<dbReference type="InterPro" id="IPR051719">
    <property type="entry name" value="CASTOR_mTORC1"/>
</dbReference>
<gene>
    <name evidence="2" type="ORF">PSEUBRA_SCAF1g00433</name>
</gene>
<dbReference type="Proteomes" id="UP000019377">
    <property type="component" value="Unassembled WGS sequence"/>
</dbReference>
<dbReference type="InterPro" id="IPR027795">
    <property type="entry name" value="CASTOR_ACT_dom"/>
</dbReference>
<name>V5EH96_KALBG</name>
<dbReference type="Gene3D" id="3.30.2130.10">
    <property type="entry name" value="VC0802-like"/>
    <property type="match status" value="1"/>
</dbReference>
<dbReference type="OrthoDB" id="58529at2759"/>
<reference evidence="3" key="1">
    <citation type="journal article" date="2013" name="Genome Announc.">
        <title>Draft genome sequence of Pseudozyma brasiliensis sp. nov. strain GHG001, a high producer of endo-1,4-xylanase isolated from an insect pest of sugarcane.</title>
        <authorList>
            <person name="Oliveira J.V.D.C."/>
            <person name="dos Santos R.A.C."/>
            <person name="Borges T.A."/>
            <person name="Riano-Pachon D.M."/>
            <person name="Goldman G.H."/>
        </authorList>
    </citation>
    <scope>NUCLEOTIDE SEQUENCE [LARGE SCALE GENOMIC DNA]</scope>
    <source>
        <strain evidence="3">GHG001</strain>
    </source>
</reference>
<dbReference type="PANTHER" id="PTHR31131:SF6">
    <property type="entry name" value="CASTOR ACT DOMAIN-CONTAINING PROTEIN"/>
    <property type="match status" value="1"/>
</dbReference>
<protein>
    <recommendedName>
        <fullName evidence="1">CASTOR ACT domain-containing protein</fullName>
    </recommendedName>
</protein>
<dbReference type="GO" id="GO:0046394">
    <property type="term" value="P:carboxylic acid biosynthetic process"/>
    <property type="evidence" value="ECO:0007669"/>
    <property type="project" value="UniProtKB-ARBA"/>
</dbReference>
<dbReference type="eggNOG" id="ENOG502S7H6">
    <property type="taxonomic scope" value="Eukaryota"/>
</dbReference>
<evidence type="ECO:0000313" key="3">
    <source>
        <dbReference type="Proteomes" id="UP000019377"/>
    </source>
</evidence>
<dbReference type="InterPro" id="IPR045865">
    <property type="entry name" value="ACT-like_dom_sf"/>
</dbReference>
<dbReference type="Pfam" id="PF13840">
    <property type="entry name" value="ACT_7"/>
    <property type="match status" value="1"/>
</dbReference>
<evidence type="ECO:0000259" key="1">
    <source>
        <dbReference type="Pfam" id="PF13840"/>
    </source>
</evidence>
<evidence type="ECO:0000313" key="2">
    <source>
        <dbReference type="EMBL" id="EST09956.1"/>
    </source>
</evidence>
<dbReference type="GO" id="GO:0006520">
    <property type="term" value="P:amino acid metabolic process"/>
    <property type="evidence" value="ECO:0007669"/>
    <property type="project" value="UniProtKB-ARBA"/>
</dbReference>
<accession>V5EH96</accession>
<organism evidence="2 3">
    <name type="scientific">Kalmanozyma brasiliensis (strain GHG001)</name>
    <name type="common">Yeast</name>
    <name type="synonym">Pseudozyma brasiliensis</name>
    <dbReference type="NCBI Taxonomy" id="1365824"/>
    <lineage>
        <taxon>Eukaryota</taxon>
        <taxon>Fungi</taxon>
        <taxon>Dikarya</taxon>
        <taxon>Basidiomycota</taxon>
        <taxon>Ustilaginomycotina</taxon>
        <taxon>Ustilaginomycetes</taxon>
        <taxon>Ustilaginales</taxon>
        <taxon>Ustilaginaceae</taxon>
        <taxon>Kalmanozyma</taxon>
    </lineage>
</organism>
<feature type="domain" description="CASTOR ACT" evidence="1">
    <location>
        <begin position="48"/>
        <end position="107"/>
    </location>
</feature>
<proteinExistence type="predicted"/>